<dbReference type="SUPFAM" id="SSF103506">
    <property type="entry name" value="Mitochondrial carrier"/>
    <property type="match status" value="1"/>
</dbReference>
<evidence type="ECO:0000256" key="9">
    <source>
        <dbReference type="PROSITE-ProRule" id="PRU00282"/>
    </source>
</evidence>
<keyword evidence="3 10" id="KW-0813">Transport</keyword>
<keyword evidence="8 9" id="KW-0472">Membrane</keyword>
<dbReference type="InterPro" id="IPR023395">
    <property type="entry name" value="MCP_dom_sf"/>
</dbReference>
<feature type="transmembrane region" description="Helical" evidence="11">
    <location>
        <begin position="85"/>
        <end position="107"/>
    </location>
</feature>
<feature type="repeat" description="Solcar" evidence="9">
    <location>
        <begin position="22"/>
        <end position="113"/>
    </location>
</feature>
<dbReference type="GO" id="GO:0015227">
    <property type="term" value="F:O-acyl-L-carnitine transmembrane transporter activity"/>
    <property type="evidence" value="ECO:0007669"/>
    <property type="project" value="TreeGrafter"/>
</dbReference>
<feature type="repeat" description="Solcar" evidence="9">
    <location>
        <begin position="122"/>
        <end position="211"/>
    </location>
</feature>
<evidence type="ECO:0000256" key="7">
    <source>
        <dbReference type="ARBA" id="ARBA00023128"/>
    </source>
</evidence>
<keyword evidence="5" id="KW-0677">Repeat</keyword>
<keyword evidence="6 11" id="KW-1133">Transmembrane helix</keyword>
<name>A0A6P8H1T1_ACTTE</name>
<comment type="similarity">
    <text evidence="2 10">Belongs to the mitochondrial carrier (TC 2.A.29) family.</text>
</comment>
<dbReference type="Pfam" id="PF00153">
    <property type="entry name" value="Mito_carr"/>
    <property type="match status" value="3"/>
</dbReference>
<feature type="transmembrane region" description="Helical" evidence="11">
    <location>
        <begin position="127"/>
        <end position="145"/>
    </location>
</feature>
<evidence type="ECO:0000256" key="10">
    <source>
        <dbReference type="RuleBase" id="RU000488"/>
    </source>
</evidence>
<evidence type="ECO:0000256" key="6">
    <source>
        <dbReference type="ARBA" id="ARBA00022989"/>
    </source>
</evidence>
<protein>
    <submittedName>
        <fullName evidence="13">Mitochondrial carnitine/acylcarnitine carrier protein-like</fullName>
    </submittedName>
</protein>
<dbReference type="GO" id="GO:0031966">
    <property type="term" value="C:mitochondrial membrane"/>
    <property type="evidence" value="ECO:0007669"/>
    <property type="project" value="UniProtKB-SubCell"/>
</dbReference>
<keyword evidence="12" id="KW-1185">Reference proteome</keyword>
<dbReference type="OrthoDB" id="14252at2759"/>
<keyword evidence="7" id="KW-0496">Mitochondrion</keyword>
<dbReference type="GO" id="GO:0006839">
    <property type="term" value="P:mitochondrial transport"/>
    <property type="evidence" value="ECO:0007669"/>
    <property type="project" value="TreeGrafter"/>
</dbReference>
<dbReference type="PANTHER" id="PTHR45624">
    <property type="entry name" value="MITOCHONDRIAL BASIC AMINO ACIDS TRANSPORTER-RELATED"/>
    <property type="match status" value="1"/>
</dbReference>
<dbReference type="InterPro" id="IPR018108">
    <property type="entry name" value="MCP_transmembrane"/>
</dbReference>
<feature type="repeat" description="Solcar" evidence="9">
    <location>
        <begin position="222"/>
        <end position="308"/>
    </location>
</feature>
<evidence type="ECO:0000256" key="5">
    <source>
        <dbReference type="ARBA" id="ARBA00022737"/>
    </source>
</evidence>
<dbReference type="InParanoid" id="A0A6P8H1T1"/>
<reference evidence="13" key="1">
    <citation type="submission" date="2025-08" db="UniProtKB">
        <authorList>
            <consortium name="RefSeq"/>
        </authorList>
    </citation>
    <scope>IDENTIFICATION</scope>
    <source>
        <tissue evidence="13">Tentacle</tissue>
    </source>
</reference>
<gene>
    <name evidence="13" type="primary">LOC116287794</name>
</gene>
<sequence>MSDDAGIVELEMTETKKKNASTSGLKNFFAGGIGGVCCVATGHPLDTIKVRLQTMPKPLPGEKPMFIGTLDCALKTIRNEGFLGLYKGMGAPIVGVTPIFAICFWGFNMGKKLQMKDPTADPTYFEILNAGMFAGVCTTVIMAPGERVKCLLQIQQASGAEKKYGGPIDCIKKIHGESGIRGVYKGACATLLRDIPATGAYFLSYEYLLKQFTPEGGTRGDIGAHKILVAGGFAGMANWVAAIAQDVLKSRLQTAPEGTYPKGVRDVFRQLMKEEGPTALFRGLTPVMLRAFPANAACFLGYELSMRLFNYLAPDW</sequence>
<dbReference type="GeneID" id="116287794"/>
<evidence type="ECO:0000313" key="13">
    <source>
        <dbReference type="RefSeq" id="XP_031550349.1"/>
    </source>
</evidence>
<dbReference type="PROSITE" id="PS50920">
    <property type="entry name" value="SOLCAR"/>
    <property type="match status" value="3"/>
</dbReference>
<dbReference type="GO" id="GO:1902603">
    <property type="term" value="P:carnitine transmembrane transport"/>
    <property type="evidence" value="ECO:0007669"/>
    <property type="project" value="TreeGrafter"/>
</dbReference>
<evidence type="ECO:0000313" key="12">
    <source>
        <dbReference type="Proteomes" id="UP000515163"/>
    </source>
</evidence>
<dbReference type="RefSeq" id="XP_031550349.1">
    <property type="nucleotide sequence ID" value="XM_031694489.1"/>
</dbReference>
<dbReference type="Gene3D" id="1.50.40.10">
    <property type="entry name" value="Mitochondrial carrier domain"/>
    <property type="match status" value="2"/>
</dbReference>
<organism evidence="12 13">
    <name type="scientific">Actinia tenebrosa</name>
    <name type="common">Australian red waratah sea anemone</name>
    <dbReference type="NCBI Taxonomy" id="6105"/>
    <lineage>
        <taxon>Eukaryota</taxon>
        <taxon>Metazoa</taxon>
        <taxon>Cnidaria</taxon>
        <taxon>Anthozoa</taxon>
        <taxon>Hexacorallia</taxon>
        <taxon>Actiniaria</taxon>
        <taxon>Actiniidae</taxon>
        <taxon>Actinia</taxon>
    </lineage>
</organism>
<dbReference type="PANTHER" id="PTHR45624:SF4">
    <property type="entry name" value="CONGESTED-LIKE TRACHEA PROTEIN-RELATED"/>
    <property type="match status" value="1"/>
</dbReference>
<evidence type="ECO:0000256" key="11">
    <source>
        <dbReference type="SAM" id="Phobius"/>
    </source>
</evidence>
<dbReference type="AlphaFoldDB" id="A0A6P8H1T1"/>
<proteinExistence type="inferred from homology"/>
<evidence type="ECO:0000256" key="2">
    <source>
        <dbReference type="ARBA" id="ARBA00006375"/>
    </source>
</evidence>
<dbReference type="KEGG" id="aten:116287794"/>
<accession>A0A6P8H1T1</accession>
<dbReference type="FunCoup" id="A0A6P8H1T1">
    <property type="interactions" value="1410"/>
</dbReference>
<dbReference type="Proteomes" id="UP000515163">
    <property type="component" value="Unplaced"/>
</dbReference>
<evidence type="ECO:0000256" key="8">
    <source>
        <dbReference type="ARBA" id="ARBA00023136"/>
    </source>
</evidence>
<evidence type="ECO:0000256" key="3">
    <source>
        <dbReference type="ARBA" id="ARBA00022448"/>
    </source>
</evidence>
<evidence type="ECO:0000256" key="1">
    <source>
        <dbReference type="ARBA" id="ARBA00004225"/>
    </source>
</evidence>
<evidence type="ECO:0000256" key="4">
    <source>
        <dbReference type="ARBA" id="ARBA00022692"/>
    </source>
</evidence>
<comment type="subcellular location">
    <subcellularLocation>
        <location evidence="1">Mitochondrion membrane</location>
        <topology evidence="1">Multi-pass membrane protein</topology>
    </subcellularLocation>
</comment>
<dbReference type="InterPro" id="IPR050567">
    <property type="entry name" value="Mitochondrial_Carrier"/>
</dbReference>
<keyword evidence="4 9" id="KW-0812">Transmembrane</keyword>